<evidence type="ECO:0000313" key="2">
    <source>
        <dbReference type="EMBL" id="GAA5171240.1"/>
    </source>
</evidence>
<gene>
    <name evidence="2" type="ORF">GCM10023342_05650</name>
</gene>
<evidence type="ECO:0000313" key="3">
    <source>
        <dbReference type="Proteomes" id="UP001500074"/>
    </source>
</evidence>
<accession>A0ABP9R3B8</accession>
<dbReference type="Pfam" id="PF09413">
    <property type="entry name" value="DUF2007"/>
    <property type="match status" value="1"/>
</dbReference>
<feature type="domain" description="DUF2007" evidence="1">
    <location>
        <begin position="3"/>
        <end position="69"/>
    </location>
</feature>
<evidence type="ECO:0000259" key="1">
    <source>
        <dbReference type="Pfam" id="PF09413"/>
    </source>
</evidence>
<keyword evidence="3" id="KW-1185">Reference proteome</keyword>
<proteinExistence type="predicted"/>
<reference evidence="3" key="1">
    <citation type="journal article" date="2019" name="Int. J. Syst. Evol. Microbiol.">
        <title>The Global Catalogue of Microorganisms (GCM) 10K type strain sequencing project: providing services to taxonomists for standard genome sequencing and annotation.</title>
        <authorList>
            <consortium name="The Broad Institute Genomics Platform"/>
            <consortium name="The Broad Institute Genome Sequencing Center for Infectious Disease"/>
            <person name="Wu L."/>
            <person name="Ma J."/>
        </authorList>
    </citation>
    <scope>NUCLEOTIDE SEQUENCE [LARGE SCALE GENOMIC DNA]</scope>
    <source>
        <strain evidence="3">JCM 18472</strain>
    </source>
</reference>
<name>A0ABP9R3B8_9GAMM</name>
<dbReference type="Proteomes" id="UP001500074">
    <property type="component" value="Unassembled WGS sequence"/>
</dbReference>
<organism evidence="2 3">
    <name type="scientific">Modicisalibacter zincidurans</name>
    <dbReference type="NCBI Taxonomy" id="1178777"/>
    <lineage>
        <taxon>Bacteria</taxon>
        <taxon>Pseudomonadati</taxon>
        <taxon>Pseudomonadota</taxon>
        <taxon>Gammaproteobacteria</taxon>
        <taxon>Oceanospirillales</taxon>
        <taxon>Halomonadaceae</taxon>
        <taxon>Modicisalibacter</taxon>
    </lineage>
</organism>
<dbReference type="InterPro" id="IPR018551">
    <property type="entry name" value="DUF2007"/>
</dbReference>
<sequence>MTWVRLYQHANLLVVAHVRNVLEAAGIACELRNTTLGGGAGELPPGDCEPAVWVESRQMTAAQALLDEALAGPARPLQVWVCPQCHERLDGVFDACWQCGTARPG</sequence>
<protein>
    <submittedName>
        <fullName evidence="2">DUF2007 domain-containing protein</fullName>
    </submittedName>
</protein>
<dbReference type="EMBL" id="BAABKI010000009">
    <property type="protein sequence ID" value="GAA5171240.1"/>
    <property type="molecule type" value="Genomic_DNA"/>
</dbReference>
<comment type="caution">
    <text evidence="2">The sequence shown here is derived from an EMBL/GenBank/DDBJ whole genome shotgun (WGS) entry which is preliminary data.</text>
</comment>
<dbReference type="RefSeq" id="WP_031384640.1">
    <property type="nucleotide sequence ID" value="NZ_BAABKI010000009.1"/>
</dbReference>